<dbReference type="InterPro" id="IPR046479">
    <property type="entry name" value="DUF6800"/>
</dbReference>
<proteinExistence type="predicted"/>
<dbReference type="Proteomes" id="UP000317648">
    <property type="component" value="Chromosome"/>
</dbReference>
<accession>A0A518DPS1</accession>
<dbReference type="EMBL" id="CP036433">
    <property type="protein sequence ID" value="QDU93842.1"/>
    <property type="molecule type" value="Genomic_DNA"/>
</dbReference>
<dbReference type="Pfam" id="PF20607">
    <property type="entry name" value="DUF6800"/>
    <property type="match status" value="1"/>
</dbReference>
<evidence type="ECO:0000313" key="3">
    <source>
        <dbReference type="Proteomes" id="UP000317648"/>
    </source>
</evidence>
<feature type="region of interest" description="Disordered" evidence="1">
    <location>
        <begin position="25"/>
        <end position="49"/>
    </location>
</feature>
<sequence length="49" mass="5946">MAGCERKRELRRRRHRREKITKLKVRMEKASPSEKAKVAEQLRRMTPGR</sequence>
<feature type="compositionally biased region" description="Basic and acidic residues" evidence="1">
    <location>
        <begin position="25"/>
        <end position="43"/>
    </location>
</feature>
<organism evidence="2 3">
    <name type="scientific">Lignipirellula cremea</name>
    <dbReference type="NCBI Taxonomy" id="2528010"/>
    <lineage>
        <taxon>Bacteria</taxon>
        <taxon>Pseudomonadati</taxon>
        <taxon>Planctomycetota</taxon>
        <taxon>Planctomycetia</taxon>
        <taxon>Pirellulales</taxon>
        <taxon>Pirellulaceae</taxon>
        <taxon>Lignipirellula</taxon>
    </lineage>
</organism>
<dbReference type="RefSeq" id="WP_391540590.1">
    <property type="nucleotide sequence ID" value="NZ_CP036433.1"/>
</dbReference>
<name>A0A518DPS1_9BACT</name>
<evidence type="ECO:0000256" key="1">
    <source>
        <dbReference type="SAM" id="MobiDB-lite"/>
    </source>
</evidence>
<protein>
    <submittedName>
        <fullName evidence="2">Uncharacterized protein</fullName>
    </submittedName>
</protein>
<evidence type="ECO:0000313" key="2">
    <source>
        <dbReference type="EMBL" id="QDU93842.1"/>
    </source>
</evidence>
<gene>
    <name evidence="2" type="ORF">Pla8534_16260</name>
</gene>
<reference evidence="2 3" key="1">
    <citation type="submission" date="2019-02" db="EMBL/GenBank/DDBJ databases">
        <title>Deep-cultivation of Planctomycetes and their phenomic and genomic characterization uncovers novel biology.</title>
        <authorList>
            <person name="Wiegand S."/>
            <person name="Jogler M."/>
            <person name="Boedeker C."/>
            <person name="Pinto D."/>
            <person name="Vollmers J."/>
            <person name="Rivas-Marin E."/>
            <person name="Kohn T."/>
            <person name="Peeters S.H."/>
            <person name="Heuer A."/>
            <person name="Rast P."/>
            <person name="Oberbeckmann S."/>
            <person name="Bunk B."/>
            <person name="Jeske O."/>
            <person name="Meyerdierks A."/>
            <person name="Storesund J.E."/>
            <person name="Kallscheuer N."/>
            <person name="Luecker S."/>
            <person name="Lage O.M."/>
            <person name="Pohl T."/>
            <person name="Merkel B.J."/>
            <person name="Hornburger P."/>
            <person name="Mueller R.-W."/>
            <person name="Bruemmer F."/>
            <person name="Labrenz M."/>
            <person name="Spormann A.M."/>
            <person name="Op den Camp H."/>
            <person name="Overmann J."/>
            <person name="Amann R."/>
            <person name="Jetten M.S.M."/>
            <person name="Mascher T."/>
            <person name="Medema M.H."/>
            <person name="Devos D.P."/>
            <person name="Kaster A.-K."/>
            <person name="Ovreas L."/>
            <person name="Rohde M."/>
            <person name="Galperin M.Y."/>
            <person name="Jogler C."/>
        </authorList>
    </citation>
    <scope>NUCLEOTIDE SEQUENCE [LARGE SCALE GENOMIC DNA]</scope>
    <source>
        <strain evidence="2 3">Pla85_3_4</strain>
    </source>
</reference>
<dbReference type="KEGG" id="lcre:Pla8534_16260"/>
<dbReference type="AlphaFoldDB" id="A0A518DPS1"/>
<keyword evidence="3" id="KW-1185">Reference proteome</keyword>